<evidence type="ECO:0000256" key="3">
    <source>
        <dbReference type="ARBA" id="ARBA00022723"/>
    </source>
</evidence>
<comment type="subcellular location">
    <subcellularLocation>
        <location evidence="1 9">Nucleus</location>
    </subcellularLocation>
</comment>
<feature type="domain" description="CCT" evidence="12">
    <location>
        <begin position="449"/>
        <end position="491"/>
    </location>
</feature>
<evidence type="ECO:0000256" key="6">
    <source>
        <dbReference type="ARBA" id="ARBA00022833"/>
    </source>
</evidence>
<feature type="domain" description="B box-type" evidence="11">
    <location>
        <begin position="15"/>
        <end position="62"/>
    </location>
</feature>
<feature type="compositionally biased region" description="Polar residues" evidence="10">
    <location>
        <begin position="383"/>
        <end position="401"/>
    </location>
</feature>
<dbReference type="GO" id="GO:0008270">
    <property type="term" value="F:zinc ion binding"/>
    <property type="evidence" value="ECO:0007669"/>
    <property type="project" value="UniProtKB-KW"/>
</dbReference>
<proteinExistence type="inferred from homology"/>
<evidence type="ECO:0000256" key="7">
    <source>
        <dbReference type="ARBA" id="ARBA00023242"/>
    </source>
</evidence>
<dbReference type="EMBL" id="GDJX01024680">
    <property type="protein sequence ID" value="JAT43256.1"/>
    <property type="molecule type" value="Transcribed_RNA"/>
</dbReference>
<protein>
    <submittedName>
        <fullName evidence="13">Zinc finger protein CONSTANS-LIKE 15</fullName>
    </submittedName>
</protein>
<feature type="domain" description="B box-type" evidence="11">
    <location>
        <begin position="58"/>
        <end position="106"/>
    </location>
</feature>
<gene>
    <name evidence="13" type="primary">COL15</name>
    <name evidence="13" type="ORF">g.33783</name>
</gene>
<keyword evidence="4" id="KW-0677">Repeat</keyword>
<accession>A0A1D1XLJ6</accession>
<keyword evidence="6" id="KW-0862">Zinc</keyword>
<dbReference type="CDD" id="cd19821">
    <property type="entry name" value="Bbox1_BBX-like"/>
    <property type="match status" value="1"/>
</dbReference>
<reference evidence="13" key="1">
    <citation type="submission" date="2015-07" db="EMBL/GenBank/DDBJ databases">
        <title>Transcriptome Assembly of Anthurium amnicola.</title>
        <authorList>
            <person name="Suzuki J."/>
        </authorList>
    </citation>
    <scope>NUCLEOTIDE SEQUENCE</scope>
</reference>
<keyword evidence="5 8" id="KW-0863">Zinc-finger</keyword>
<comment type="similarity">
    <text evidence="2">Belongs to the CONSTANS family.</text>
</comment>
<evidence type="ECO:0000256" key="1">
    <source>
        <dbReference type="ARBA" id="ARBA00004123"/>
    </source>
</evidence>
<dbReference type="AlphaFoldDB" id="A0A1D1XLJ6"/>
<organism evidence="13">
    <name type="scientific">Anthurium amnicola</name>
    <dbReference type="NCBI Taxonomy" id="1678845"/>
    <lineage>
        <taxon>Eukaryota</taxon>
        <taxon>Viridiplantae</taxon>
        <taxon>Streptophyta</taxon>
        <taxon>Embryophyta</taxon>
        <taxon>Tracheophyta</taxon>
        <taxon>Spermatophyta</taxon>
        <taxon>Magnoliopsida</taxon>
        <taxon>Liliopsida</taxon>
        <taxon>Araceae</taxon>
        <taxon>Pothoideae</taxon>
        <taxon>Potheae</taxon>
        <taxon>Anthurium</taxon>
    </lineage>
</organism>
<dbReference type="SMART" id="SM00336">
    <property type="entry name" value="BBOX"/>
    <property type="match status" value="2"/>
</dbReference>
<evidence type="ECO:0000256" key="10">
    <source>
        <dbReference type="SAM" id="MobiDB-lite"/>
    </source>
</evidence>
<dbReference type="InterPro" id="IPR010402">
    <property type="entry name" value="CCT_domain"/>
</dbReference>
<feature type="region of interest" description="Disordered" evidence="10">
    <location>
        <begin position="383"/>
        <end position="414"/>
    </location>
</feature>
<evidence type="ECO:0000259" key="11">
    <source>
        <dbReference type="PROSITE" id="PS50119"/>
    </source>
</evidence>
<dbReference type="PROSITE" id="PS51017">
    <property type="entry name" value="CCT"/>
    <property type="match status" value="1"/>
</dbReference>
<evidence type="ECO:0000256" key="2">
    <source>
        <dbReference type="ARBA" id="ARBA00010024"/>
    </source>
</evidence>
<evidence type="ECO:0000256" key="5">
    <source>
        <dbReference type="ARBA" id="ARBA00022771"/>
    </source>
</evidence>
<dbReference type="PROSITE" id="PS50119">
    <property type="entry name" value="ZF_BBOX"/>
    <property type="match status" value="2"/>
</dbReference>
<feature type="region of interest" description="Disordered" evidence="10">
    <location>
        <begin position="212"/>
        <end position="232"/>
    </location>
</feature>
<name>A0A1D1XLJ6_9ARAE</name>
<dbReference type="InterPro" id="IPR000315">
    <property type="entry name" value="Znf_B-box"/>
</dbReference>
<evidence type="ECO:0000256" key="9">
    <source>
        <dbReference type="PROSITE-ProRule" id="PRU00357"/>
    </source>
</evidence>
<evidence type="ECO:0000259" key="12">
    <source>
        <dbReference type="PROSITE" id="PS51017"/>
    </source>
</evidence>
<dbReference type="InterPro" id="IPR049808">
    <property type="entry name" value="CONSTANS-like_Bbox1"/>
</dbReference>
<dbReference type="GO" id="GO:0006355">
    <property type="term" value="P:regulation of DNA-templated transcription"/>
    <property type="evidence" value="ECO:0007669"/>
    <property type="project" value="UniProtKB-ARBA"/>
</dbReference>
<dbReference type="Pfam" id="PF06203">
    <property type="entry name" value="CCT"/>
    <property type="match status" value="1"/>
</dbReference>
<keyword evidence="7 9" id="KW-0539">Nucleus</keyword>
<keyword evidence="3" id="KW-0479">Metal-binding</keyword>
<dbReference type="PANTHER" id="PTHR31717">
    <property type="entry name" value="ZINC FINGER PROTEIN CONSTANS-LIKE 10"/>
    <property type="match status" value="1"/>
</dbReference>
<dbReference type="GO" id="GO:0005634">
    <property type="term" value="C:nucleus"/>
    <property type="evidence" value="ECO:0007669"/>
    <property type="project" value="UniProtKB-SubCell"/>
</dbReference>
<evidence type="ECO:0000256" key="4">
    <source>
        <dbReference type="ARBA" id="ARBA00022737"/>
    </source>
</evidence>
<dbReference type="PANTHER" id="PTHR31717:SF45">
    <property type="entry name" value="ZINC FINGER PROTEIN CONSTANS-LIKE 14-RELATED"/>
    <property type="match status" value="1"/>
</dbReference>
<sequence length="501" mass="54552">MEEKNRPLPKRRRRTDGVPCDFCGEGAAVLYCRADSAKLCLFCDQQVHTANALSRKHLRSQICDNCGSEPVATRCSTDGLALCQECDGDAHGACASAASSHARSPVEAFSGCPSALELASLWGFDLAGKVSGAADAHPPSPPPYPGNSLLSAWSPLNSILGMDAVFQELYVPCAEMPSFPRGQRIPPSCGKQKQALFQQLVEMVRRESAADLPCDLGPETPSRSNKCDGGVEDGPDLQTIPFTSLLMMPSAGCPDHRDTDQLVEEDILWDCPPTCHASQIWDFHLGRSRDHGESLPLDASYGTNDMGFMIKSYNDLMKEDPFAPAKVIGDLYDTNCPSLQGDISSTNITHISAQKDLLSTNIHHASSQNLGAVQVISKWQNGSSSLNHWPTKSPNKTSTELRSPGASSCEPRPSCSTKDISFGEQPLVLGNGIAKAACRADSELLAQNRGNAMMRYKEKRKTRRYEKRIRYESRKARADTRKRVKGRFVKSTETVDAESDG</sequence>
<evidence type="ECO:0000256" key="8">
    <source>
        <dbReference type="PROSITE-ProRule" id="PRU00024"/>
    </source>
</evidence>
<evidence type="ECO:0000313" key="13">
    <source>
        <dbReference type="EMBL" id="JAT43256.1"/>
    </source>
</evidence>
<dbReference type="Pfam" id="PF00643">
    <property type="entry name" value="zf-B_box"/>
    <property type="match status" value="1"/>
</dbReference>